<evidence type="ECO:0000313" key="9">
    <source>
        <dbReference type="Proteomes" id="UP000645610"/>
    </source>
</evidence>
<keyword evidence="9" id="KW-1185">Reference proteome</keyword>
<dbReference type="Pfam" id="PF00034">
    <property type="entry name" value="Cytochrom_C"/>
    <property type="match status" value="1"/>
</dbReference>
<keyword evidence="3 4" id="KW-0408">Iron</keyword>
<accession>A0A931BRF1</accession>
<keyword evidence="6" id="KW-0732">Signal</keyword>
<reference evidence="8 9" key="1">
    <citation type="submission" date="2020-11" db="EMBL/GenBank/DDBJ databases">
        <authorList>
            <person name="Kim M.K."/>
        </authorList>
    </citation>
    <scope>NUCLEOTIDE SEQUENCE [LARGE SCALE GENOMIC DNA]</scope>
    <source>
        <strain evidence="8 9">BT439</strain>
    </source>
</reference>
<comment type="caution">
    <text evidence="8">The sequence shown here is derived from an EMBL/GenBank/DDBJ whole genome shotgun (WGS) entry which is preliminary data.</text>
</comment>
<evidence type="ECO:0000313" key="8">
    <source>
        <dbReference type="EMBL" id="MBF9144250.1"/>
    </source>
</evidence>
<feature type="signal peptide" evidence="6">
    <location>
        <begin position="1"/>
        <end position="29"/>
    </location>
</feature>
<name>A0A931BRF1_9BACT</name>
<dbReference type="GO" id="GO:0020037">
    <property type="term" value="F:heme binding"/>
    <property type="evidence" value="ECO:0007669"/>
    <property type="project" value="InterPro"/>
</dbReference>
<dbReference type="InterPro" id="IPR009056">
    <property type="entry name" value="Cyt_c-like_dom"/>
</dbReference>
<feature type="chain" id="PRO_5037932582" evidence="6">
    <location>
        <begin position="30"/>
        <end position="162"/>
    </location>
</feature>
<organism evidence="8 9">
    <name type="scientific">Hymenobacter properus</name>
    <dbReference type="NCBI Taxonomy" id="2791026"/>
    <lineage>
        <taxon>Bacteria</taxon>
        <taxon>Pseudomonadati</taxon>
        <taxon>Bacteroidota</taxon>
        <taxon>Cytophagia</taxon>
        <taxon>Cytophagales</taxon>
        <taxon>Hymenobacteraceae</taxon>
        <taxon>Hymenobacter</taxon>
    </lineage>
</organism>
<dbReference type="EMBL" id="JADQDP010000007">
    <property type="protein sequence ID" value="MBF9144250.1"/>
    <property type="molecule type" value="Genomic_DNA"/>
</dbReference>
<evidence type="ECO:0000256" key="1">
    <source>
        <dbReference type="ARBA" id="ARBA00022617"/>
    </source>
</evidence>
<evidence type="ECO:0000256" key="2">
    <source>
        <dbReference type="ARBA" id="ARBA00022723"/>
    </source>
</evidence>
<keyword evidence="1 4" id="KW-0349">Heme</keyword>
<proteinExistence type="predicted"/>
<evidence type="ECO:0000256" key="5">
    <source>
        <dbReference type="SAM" id="MobiDB-lite"/>
    </source>
</evidence>
<evidence type="ECO:0000256" key="3">
    <source>
        <dbReference type="ARBA" id="ARBA00023004"/>
    </source>
</evidence>
<dbReference type="Proteomes" id="UP000645610">
    <property type="component" value="Unassembled WGS sequence"/>
</dbReference>
<dbReference type="PROSITE" id="PS51007">
    <property type="entry name" value="CYTC"/>
    <property type="match status" value="1"/>
</dbReference>
<dbReference type="AlphaFoldDB" id="A0A931BRF1"/>
<evidence type="ECO:0000256" key="6">
    <source>
        <dbReference type="SAM" id="SignalP"/>
    </source>
</evidence>
<feature type="domain" description="Cytochrome c" evidence="7">
    <location>
        <begin position="58"/>
        <end position="149"/>
    </location>
</feature>
<feature type="compositionally biased region" description="Polar residues" evidence="5">
    <location>
        <begin position="37"/>
        <end position="46"/>
    </location>
</feature>
<dbReference type="InterPro" id="IPR036909">
    <property type="entry name" value="Cyt_c-like_dom_sf"/>
</dbReference>
<keyword evidence="2 4" id="KW-0479">Metal-binding</keyword>
<evidence type="ECO:0000256" key="4">
    <source>
        <dbReference type="PROSITE-ProRule" id="PRU00433"/>
    </source>
</evidence>
<evidence type="ECO:0000259" key="7">
    <source>
        <dbReference type="PROSITE" id="PS51007"/>
    </source>
</evidence>
<protein>
    <submittedName>
        <fullName evidence="8">Cytochrome c</fullName>
    </submittedName>
</protein>
<sequence length="162" mass="16728">MALVVVLIGFTLLSAAGLAGFSASDAARADEPEPQEVSLQPTSQTTAPHAAASPEEAAAIAAGDVLFKGNCAQCHAVNEQVVGPALAGISKRRPVSWLIPWVKNSSKVVASGDDYAVALFNKFSKQQMPSFALSDKEITSILVYIKSQEGSVAAPAVAMASE</sequence>
<feature type="region of interest" description="Disordered" evidence="5">
    <location>
        <begin position="27"/>
        <end position="52"/>
    </location>
</feature>
<dbReference type="SUPFAM" id="SSF46626">
    <property type="entry name" value="Cytochrome c"/>
    <property type="match status" value="1"/>
</dbReference>
<dbReference type="Gene3D" id="1.10.760.10">
    <property type="entry name" value="Cytochrome c-like domain"/>
    <property type="match status" value="1"/>
</dbReference>
<dbReference type="GO" id="GO:0046872">
    <property type="term" value="F:metal ion binding"/>
    <property type="evidence" value="ECO:0007669"/>
    <property type="project" value="UniProtKB-KW"/>
</dbReference>
<dbReference type="GO" id="GO:0009055">
    <property type="term" value="F:electron transfer activity"/>
    <property type="evidence" value="ECO:0007669"/>
    <property type="project" value="InterPro"/>
</dbReference>
<gene>
    <name evidence="8" type="ORF">I2I01_21590</name>
</gene>